<protein>
    <recommendedName>
        <fullName evidence="5">BRCT domain-containing protein</fullName>
    </recommendedName>
</protein>
<dbReference type="CDD" id="cd17742">
    <property type="entry name" value="BRCT_CHS5_like"/>
    <property type="match status" value="1"/>
</dbReference>
<dbReference type="PANTHER" id="PTHR47351:SF1">
    <property type="entry name" value="CHITIN BIOSYNTHESIS PROTEIN CHS5"/>
    <property type="match status" value="1"/>
</dbReference>
<dbReference type="InParanoid" id="A0A163DYQ4"/>
<dbReference type="OrthoDB" id="245697at2759"/>
<dbReference type="GeneID" id="28990463"/>
<evidence type="ECO:0000259" key="2">
    <source>
        <dbReference type="PROSITE" id="PS50853"/>
    </source>
</evidence>
<keyword evidence="4" id="KW-1185">Reference proteome</keyword>
<dbReference type="PROSITE" id="PS50853">
    <property type="entry name" value="FN3"/>
    <property type="match status" value="1"/>
</dbReference>
<dbReference type="InterPro" id="IPR031669">
    <property type="entry name" value="Fn3_2"/>
</dbReference>
<dbReference type="InterPro" id="IPR036420">
    <property type="entry name" value="BRCT_dom_sf"/>
</dbReference>
<dbReference type="GO" id="GO:0006893">
    <property type="term" value="P:Golgi to plasma membrane transport"/>
    <property type="evidence" value="ECO:0007669"/>
    <property type="project" value="TreeGrafter"/>
</dbReference>
<dbReference type="CDD" id="cd00063">
    <property type="entry name" value="FN3"/>
    <property type="match status" value="1"/>
</dbReference>
<dbReference type="InterPro" id="IPR052827">
    <property type="entry name" value="CHS_Export/Cell_Fusion_Reg"/>
</dbReference>
<dbReference type="Proteomes" id="UP000077315">
    <property type="component" value="Unassembled WGS sequence"/>
</dbReference>
<dbReference type="InterPro" id="IPR003961">
    <property type="entry name" value="FN3_dom"/>
</dbReference>
<dbReference type="VEuPathDB" id="FungiDB:PHYBLDRAFT_133256"/>
<dbReference type="Gene3D" id="6.20.120.50">
    <property type="match status" value="1"/>
</dbReference>
<dbReference type="InterPro" id="IPR036116">
    <property type="entry name" value="FN3_sf"/>
</dbReference>
<dbReference type="STRING" id="763407.A0A163DYQ4"/>
<sequence>MTSVQFTVGKLDAGMAILLTEDHHLIEFPSLLLPNGVTSGSIVNIAVTRNVSEEEKKMQEFWDLQEKILMEFGNAEPERPVLRVKNITQTSLLLEWDPLVLHTATLRSLSIYKNDTKVTQHVQSEQNVAKLSGLEVDHEFEFYIVIKTTAGSYESNRVVARTHRMENLTGIRVAFGMFEEPEPAITELKALVEKMGATWTDEVNSETTHLLAQLPGGPGYDQAVRYSIPIVKPDWLVQCNKNKKIQPALPYYIRQLSC</sequence>
<dbReference type="Pfam" id="PF00533">
    <property type="entry name" value="BRCT"/>
    <property type="match status" value="1"/>
</dbReference>
<dbReference type="Pfam" id="PF16893">
    <property type="entry name" value="fn3_2"/>
    <property type="match status" value="1"/>
</dbReference>
<dbReference type="InterPro" id="IPR013783">
    <property type="entry name" value="Ig-like_fold"/>
</dbReference>
<evidence type="ECO:0000313" key="3">
    <source>
        <dbReference type="EMBL" id="OAD74240.1"/>
    </source>
</evidence>
<dbReference type="InterPro" id="IPR001357">
    <property type="entry name" value="BRCT_dom"/>
</dbReference>
<dbReference type="GO" id="GO:0000747">
    <property type="term" value="P:conjugation with cellular fusion"/>
    <property type="evidence" value="ECO:0007669"/>
    <property type="project" value="TreeGrafter"/>
</dbReference>
<accession>A0A163DYQ4</accession>
<dbReference type="PROSITE" id="PS50172">
    <property type="entry name" value="BRCT"/>
    <property type="match status" value="1"/>
</dbReference>
<dbReference type="SUPFAM" id="SSF52113">
    <property type="entry name" value="BRCT domain"/>
    <property type="match status" value="1"/>
</dbReference>
<dbReference type="GO" id="GO:0046983">
    <property type="term" value="F:protein dimerization activity"/>
    <property type="evidence" value="ECO:0007669"/>
    <property type="project" value="InterPro"/>
</dbReference>
<feature type="domain" description="Fibronectin type-III" evidence="2">
    <location>
        <begin position="76"/>
        <end position="165"/>
    </location>
</feature>
<dbReference type="GO" id="GO:0034044">
    <property type="term" value="C:exomer complex"/>
    <property type="evidence" value="ECO:0007669"/>
    <property type="project" value="TreeGrafter"/>
</dbReference>
<dbReference type="Gene3D" id="3.40.50.10190">
    <property type="entry name" value="BRCT domain"/>
    <property type="match status" value="1"/>
</dbReference>
<dbReference type="EMBL" id="KV440979">
    <property type="protein sequence ID" value="OAD74240.1"/>
    <property type="molecule type" value="Genomic_DNA"/>
</dbReference>
<name>A0A163DYQ4_PHYB8</name>
<dbReference type="InterPro" id="IPR031673">
    <property type="entry name" value="Chs5_N"/>
</dbReference>
<gene>
    <name evidence="3" type="ORF">PHYBLDRAFT_133256</name>
</gene>
<evidence type="ECO:0000313" key="4">
    <source>
        <dbReference type="Proteomes" id="UP000077315"/>
    </source>
</evidence>
<dbReference type="Pfam" id="PF16892">
    <property type="entry name" value="CHS5_N"/>
    <property type="match status" value="1"/>
</dbReference>
<reference evidence="4" key="1">
    <citation type="submission" date="2015-06" db="EMBL/GenBank/DDBJ databases">
        <title>Expansion of signal transduction pathways in fungi by whole-genome duplication.</title>
        <authorList>
            <consortium name="DOE Joint Genome Institute"/>
            <person name="Corrochano L.M."/>
            <person name="Kuo A."/>
            <person name="Marcet-Houben M."/>
            <person name="Polaino S."/>
            <person name="Salamov A."/>
            <person name="Villalobos J.M."/>
            <person name="Alvarez M.I."/>
            <person name="Avalos J."/>
            <person name="Benito E.P."/>
            <person name="Benoit I."/>
            <person name="Burger G."/>
            <person name="Camino L.P."/>
            <person name="Canovas D."/>
            <person name="Cerda-Olmedo E."/>
            <person name="Cheng J.-F."/>
            <person name="Dominguez A."/>
            <person name="Elias M."/>
            <person name="Eslava A.P."/>
            <person name="Glaser F."/>
            <person name="Grimwood J."/>
            <person name="Gutierrez G."/>
            <person name="Heitman J."/>
            <person name="Henrissat B."/>
            <person name="Iturriaga E.A."/>
            <person name="Lang B.F."/>
            <person name="Lavin J.L."/>
            <person name="Lee S."/>
            <person name="Li W."/>
            <person name="Lindquist E."/>
            <person name="Lopez-Garcia S."/>
            <person name="Luque E.M."/>
            <person name="Marcos A.T."/>
            <person name="Martin J."/>
            <person name="McCluskey K."/>
            <person name="Medina H.R."/>
            <person name="Miralles-Duran A."/>
            <person name="Miyazaki A."/>
            <person name="Munoz-Torres E."/>
            <person name="Oguiza J.A."/>
            <person name="Ohm R."/>
            <person name="Olmedo M."/>
            <person name="Orejas M."/>
            <person name="Ortiz-Castellanos L."/>
            <person name="Pisabarro A.G."/>
            <person name="Rodriguez-Romero J."/>
            <person name="Ruiz-Herrera J."/>
            <person name="Ruiz-Vazquez R."/>
            <person name="Sanz C."/>
            <person name="Schackwitz W."/>
            <person name="Schmutz J."/>
            <person name="Shahriari M."/>
            <person name="Shelest E."/>
            <person name="Silva-Franco F."/>
            <person name="Soanes D."/>
            <person name="Syed K."/>
            <person name="Tagua V.G."/>
            <person name="Talbot N.J."/>
            <person name="Thon M."/>
            <person name="De vries R.P."/>
            <person name="Wiebenga A."/>
            <person name="Yadav J.S."/>
            <person name="Braun E.L."/>
            <person name="Baker S."/>
            <person name="Garre V."/>
            <person name="Horwitz B."/>
            <person name="Torres-Martinez S."/>
            <person name="Idnurm A."/>
            <person name="Herrera-Estrella A."/>
            <person name="Gabaldon T."/>
            <person name="Grigoriev I.V."/>
        </authorList>
    </citation>
    <scope>NUCLEOTIDE SEQUENCE [LARGE SCALE GENOMIC DNA]</scope>
    <source>
        <strain evidence="4">NRRL 1555(-)</strain>
    </source>
</reference>
<dbReference type="SUPFAM" id="SSF49265">
    <property type="entry name" value="Fibronectin type III"/>
    <property type="match status" value="1"/>
</dbReference>
<evidence type="ECO:0008006" key="5">
    <source>
        <dbReference type="Google" id="ProtNLM"/>
    </source>
</evidence>
<dbReference type="RefSeq" id="XP_018292280.1">
    <property type="nucleotide sequence ID" value="XM_018429557.1"/>
</dbReference>
<dbReference type="AlphaFoldDB" id="A0A163DYQ4"/>
<dbReference type="GO" id="GO:0005802">
    <property type="term" value="C:trans-Golgi network"/>
    <property type="evidence" value="ECO:0007669"/>
    <property type="project" value="TreeGrafter"/>
</dbReference>
<dbReference type="CDD" id="cd13945">
    <property type="entry name" value="Chs5_N"/>
    <property type="match status" value="1"/>
</dbReference>
<feature type="domain" description="BRCT" evidence="1">
    <location>
        <begin position="163"/>
        <end position="253"/>
    </location>
</feature>
<proteinExistence type="predicted"/>
<evidence type="ECO:0000259" key="1">
    <source>
        <dbReference type="PROSITE" id="PS50172"/>
    </source>
</evidence>
<dbReference type="SMART" id="SM00292">
    <property type="entry name" value="BRCT"/>
    <property type="match status" value="1"/>
</dbReference>
<dbReference type="PANTHER" id="PTHR47351">
    <property type="entry name" value="CHITIN BIOSYNTHESIS PROTEIN CHS5"/>
    <property type="match status" value="1"/>
</dbReference>
<dbReference type="Gene3D" id="2.60.40.10">
    <property type="entry name" value="Immunoglobulins"/>
    <property type="match status" value="1"/>
</dbReference>
<organism evidence="3 4">
    <name type="scientific">Phycomyces blakesleeanus (strain ATCC 8743b / DSM 1359 / FGSC 10004 / NBRC 33097 / NRRL 1555)</name>
    <dbReference type="NCBI Taxonomy" id="763407"/>
    <lineage>
        <taxon>Eukaryota</taxon>
        <taxon>Fungi</taxon>
        <taxon>Fungi incertae sedis</taxon>
        <taxon>Mucoromycota</taxon>
        <taxon>Mucoromycotina</taxon>
        <taxon>Mucoromycetes</taxon>
        <taxon>Mucorales</taxon>
        <taxon>Phycomycetaceae</taxon>
        <taxon>Phycomyces</taxon>
    </lineage>
</organism>